<evidence type="ECO:0000259" key="6">
    <source>
        <dbReference type="Pfam" id="PF01321"/>
    </source>
</evidence>
<keyword evidence="2" id="KW-0378">Hydrolase</keyword>
<dbReference type="InterPro" id="IPR029149">
    <property type="entry name" value="Creatin/AminoP/Spt16_N"/>
</dbReference>
<evidence type="ECO:0000256" key="4">
    <source>
        <dbReference type="SAM" id="MobiDB-lite"/>
    </source>
</evidence>
<dbReference type="Gene3D" id="3.40.350.10">
    <property type="entry name" value="Creatinase/prolidase N-terminal domain"/>
    <property type="match status" value="1"/>
</dbReference>
<accession>A0A1F5HFT1</accession>
<dbReference type="CDD" id="cd01092">
    <property type="entry name" value="APP-like"/>
    <property type="match status" value="1"/>
</dbReference>
<dbReference type="PANTHER" id="PTHR46112">
    <property type="entry name" value="AMINOPEPTIDASE"/>
    <property type="match status" value="1"/>
</dbReference>
<dbReference type="AlphaFoldDB" id="A0A1F5HFT1"/>
<dbReference type="InterPro" id="IPR050659">
    <property type="entry name" value="Peptidase_M24B"/>
</dbReference>
<dbReference type="GO" id="GO:0016787">
    <property type="term" value="F:hydrolase activity"/>
    <property type="evidence" value="ECO:0007669"/>
    <property type="project" value="UniProtKB-KW"/>
</dbReference>
<dbReference type="InterPro" id="IPR000994">
    <property type="entry name" value="Pept_M24"/>
</dbReference>
<dbReference type="EMBL" id="MFCA01000006">
    <property type="protein sequence ID" value="OGE03027.1"/>
    <property type="molecule type" value="Genomic_DNA"/>
</dbReference>
<protein>
    <recommendedName>
        <fullName evidence="9">Peptidase M24 domain-containing protein</fullName>
    </recommendedName>
</protein>
<evidence type="ECO:0000313" key="8">
    <source>
        <dbReference type="Proteomes" id="UP000176751"/>
    </source>
</evidence>
<evidence type="ECO:0008006" key="9">
    <source>
        <dbReference type="Google" id="ProtNLM"/>
    </source>
</evidence>
<dbReference type="STRING" id="1797737.A2196_01170"/>
<evidence type="ECO:0000259" key="5">
    <source>
        <dbReference type="Pfam" id="PF00557"/>
    </source>
</evidence>
<dbReference type="SUPFAM" id="SSF55920">
    <property type="entry name" value="Creatinase/aminopeptidase"/>
    <property type="match status" value="1"/>
</dbReference>
<sequence>MDYPERILDFQRKLKDNKLDGFIVTNPTNIFYLTGFKGVSPTERESVLVFCPTPILITARLYQTEATKVKSRNLKVKIVDERDQIFEVALQLLSQTHLRGVRAHLGGGKKEIEKHPRGVQRSNLAHPGGETRMGLPTVVRQGQAKSGFEQDDLKFSEFQKFKTAFMSSSRTRGSDSGPSVLSSGSKDFRGNDNRITQLELIPTKNFVEDIRLIKTDDEIKRIEKAQIISQEAFEQLVKTIKTGQTEAEIAEKLTKIIKSIGADGLAFESIVASGQNSALPHYLTGKQKIKKGQVLLLDFGAKYQNYCADLSRTIFIGKPTEEMQNIYHHVLNAQKTAISKITHGIKASDVYHTANNVFKKKMLHQYFIHGLGHGVGLDIHENPYIRPTRNELLLENMVFSIEPGLYLPWGGIRIEDLVVISQGRAKVLGKTLDEIIEI</sequence>
<proteinExistence type="inferred from homology"/>
<dbReference type="SUPFAM" id="SSF53092">
    <property type="entry name" value="Creatinase/prolidase N-terminal domain"/>
    <property type="match status" value="1"/>
</dbReference>
<dbReference type="PANTHER" id="PTHR46112:SF2">
    <property type="entry name" value="XAA-PRO AMINOPEPTIDASE P-RELATED"/>
    <property type="match status" value="1"/>
</dbReference>
<dbReference type="Proteomes" id="UP000176751">
    <property type="component" value="Unassembled WGS sequence"/>
</dbReference>
<keyword evidence="1 3" id="KW-0479">Metal-binding</keyword>
<dbReference type="Gene3D" id="3.90.230.10">
    <property type="entry name" value="Creatinase/methionine aminopeptidase superfamily"/>
    <property type="match status" value="1"/>
</dbReference>
<gene>
    <name evidence="7" type="ORF">A2196_01170</name>
</gene>
<feature type="domain" description="Creatinase N-terminal" evidence="6">
    <location>
        <begin position="6"/>
        <end position="94"/>
    </location>
</feature>
<dbReference type="Pfam" id="PF00557">
    <property type="entry name" value="Peptidase_M24"/>
    <property type="match status" value="1"/>
</dbReference>
<evidence type="ECO:0000256" key="1">
    <source>
        <dbReference type="ARBA" id="ARBA00022723"/>
    </source>
</evidence>
<feature type="domain" description="Peptidase M24" evidence="5">
    <location>
        <begin position="221"/>
        <end position="421"/>
    </location>
</feature>
<comment type="caution">
    <text evidence="7">The sequence shown here is derived from an EMBL/GenBank/DDBJ whole genome shotgun (WGS) entry which is preliminary data.</text>
</comment>
<reference evidence="7 8" key="1">
    <citation type="journal article" date="2016" name="Nat. Commun.">
        <title>Thousands of microbial genomes shed light on interconnected biogeochemical processes in an aquifer system.</title>
        <authorList>
            <person name="Anantharaman K."/>
            <person name="Brown C.T."/>
            <person name="Hug L.A."/>
            <person name="Sharon I."/>
            <person name="Castelle C.J."/>
            <person name="Probst A.J."/>
            <person name="Thomas B.C."/>
            <person name="Singh A."/>
            <person name="Wilkins M.J."/>
            <person name="Karaoz U."/>
            <person name="Brodie E.L."/>
            <person name="Williams K.H."/>
            <person name="Hubbard S.S."/>
            <person name="Banfield J.F."/>
        </authorList>
    </citation>
    <scope>NUCLEOTIDE SEQUENCE [LARGE SCALE GENOMIC DNA]</scope>
</reference>
<dbReference type="PROSITE" id="PS00491">
    <property type="entry name" value="PROLINE_PEPTIDASE"/>
    <property type="match status" value="1"/>
</dbReference>
<organism evidence="7 8">
    <name type="scientific">Candidatus Curtissbacteria bacterium RIFOXYA1_FULL_41_14</name>
    <dbReference type="NCBI Taxonomy" id="1797737"/>
    <lineage>
        <taxon>Bacteria</taxon>
        <taxon>Candidatus Curtissiibacteriota</taxon>
    </lineage>
</organism>
<dbReference type="InterPro" id="IPR000587">
    <property type="entry name" value="Creatinase_N"/>
</dbReference>
<dbReference type="GO" id="GO:0046872">
    <property type="term" value="F:metal ion binding"/>
    <property type="evidence" value="ECO:0007669"/>
    <property type="project" value="UniProtKB-KW"/>
</dbReference>
<dbReference type="InterPro" id="IPR036005">
    <property type="entry name" value="Creatinase/aminopeptidase-like"/>
</dbReference>
<comment type="similarity">
    <text evidence="3">Belongs to the peptidase M24B family.</text>
</comment>
<feature type="region of interest" description="Disordered" evidence="4">
    <location>
        <begin position="167"/>
        <end position="188"/>
    </location>
</feature>
<dbReference type="Pfam" id="PF01321">
    <property type="entry name" value="Creatinase_N"/>
    <property type="match status" value="1"/>
</dbReference>
<name>A0A1F5HFT1_9BACT</name>
<dbReference type="InterPro" id="IPR001131">
    <property type="entry name" value="Peptidase_M24B_aminopep-P_CS"/>
</dbReference>
<feature type="compositionally biased region" description="Low complexity" evidence="4">
    <location>
        <begin position="174"/>
        <end position="185"/>
    </location>
</feature>
<evidence type="ECO:0000256" key="3">
    <source>
        <dbReference type="RuleBase" id="RU000590"/>
    </source>
</evidence>
<evidence type="ECO:0000313" key="7">
    <source>
        <dbReference type="EMBL" id="OGE03027.1"/>
    </source>
</evidence>
<evidence type="ECO:0000256" key="2">
    <source>
        <dbReference type="ARBA" id="ARBA00022801"/>
    </source>
</evidence>